<dbReference type="GO" id="GO:0061630">
    <property type="term" value="F:ubiquitin protein ligase activity"/>
    <property type="evidence" value="ECO:0007669"/>
    <property type="project" value="EnsemblPlants"/>
</dbReference>
<accession>A0A5P1ESJ8</accession>
<dbReference type="GO" id="GO:0016567">
    <property type="term" value="P:protein ubiquitination"/>
    <property type="evidence" value="ECO:0007669"/>
    <property type="project" value="EnsemblPlants"/>
</dbReference>
<protein>
    <submittedName>
        <fullName evidence="3">Uncharacterized protein</fullName>
    </submittedName>
</protein>
<feature type="compositionally biased region" description="Polar residues" evidence="2">
    <location>
        <begin position="111"/>
        <end position="120"/>
    </location>
</feature>
<dbReference type="GO" id="GO:0080113">
    <property type="term" value="P:regulation of seed growth"/>
    <property type="evidence" value="ECO:0007669"/>
    <property type="project" value="EnsemblPlants"/>
</dbReference>
<feature type="region of interest" description="Disordered" evidence="2">
    <location>
        <begin position="174"/>
        <end position="207"/>
    </location>
</feature>
<dbReference type="PANTHER" id="PTHR31315">
    <property type="entry name" value="PROTEIN SIP5"/>
    <property type="match status" value="1"/>
</dbReference>
<dbReference type="InterPro" id="IPR039301">
    <property type="entry name" value="Sip5/DA2"/>
</dbReference>
<organism evidence="3 4">
    <name type="scientific">Asparagus officinalis</name>
    <name type="common">Garden asparagus</name>
    <dbReference type="NCBI Taxonomy" id="4686"/>
    <lineage>
        <taxon>Eukaryota</taxon>
        <taxon>Viridiplantae</taxon>
        <taxon>Streptophyta</taxon>
        <taxon>Embryophyta</taxon>
        <taxon>Tracheophyta</taxon>
        <taxon>Spermatophyta</taxon>
        <taxon>Magnoliopsida</taxon>
        <taxon>Liliopsida</taxon>
        <taxon>Asparagales</taxon>
        <taxon>Asparagaceae</taxon>
        <taxon>Asparagoideae</taxon>
        <taxon>Asparagus</taxon>
    </lineage>
</organism>
<feature type="compositionally biased region" description="Polar residues" evidence="2">
    <location>
        <begin position="179"/>
        <end position="189"/>
    </location>
</feature>
<dbReference type="OrthoDB" id="21471at2759"/>
<reference evidence="4" key="1">
    <citation type="journal article" date="2017" name="Nat. Commun.">
        <title>The asparagus genome sheds light on the origin and evolution of a young Y chromosome.</title>
        <authorList>
            <person name="Harkess A."/>
            <person name="Zhou J."/>
            <person name="Xu C."/>
            <person name="Bowers J.E."/>
            <person name="Van der Hulst R."/>
            <person name="Ayyampalayam S."/>
            <person name="Mercati F."/>
            <person name="Riccardi P."/>
            <person name="McKain M.R."/>
            <person name="Kakrana A."/>
            <person name="Tang H."/>
            <person name="Ray J."/>
            <person name="Groenendijk J."/>
            <person name="Arikit S."/>
            <person name="Mathioni S.M."/>
            <person name="Nakano M."/>
            <person name="Shan H."/>
            <person name="Telgmann-Rauber A."/>
            <person name="Kanno A."/>
            <person name="Yue Z."/>
            <person name="Chen H."/>
            <person name="Li W."/>
            <person name="Chen Y."/>
            <person name="Xu X."/>
            <person name="Zhang Y."/>
            <person name="Luo S."/>
            <person name="Chen H."/>
            <person name="Gao J."/>
            <person name="Mao Z."/>
            <person name="Pires J.C."/>
            <person name="Luo M."/>
            <person name="Kudrna D."/>
            <person name="Wing R.A."/>
            <person name="Meyers B.C."/>
            <person name="Yi K."/>
            <person name="Kong H."/>
            <person name="Lavrijsen P."/>
            <person name="Sunseri F."/>
            <person name="Falavigna A."/>
            <person name="Ye Y."/>
            <person name="Leebens-Mack J.H."/>
            <person name="Chen G."/>
        </authorList>
    </citation>
    <scope>NUCLEOTIDE SEQUENCE [LARGE SCALE GENOMIC DNA]</scope>
    <source>
        <strain evidence="4">cv. DH0086</strain>
    </source>
</reference>
<dbReference type="PANTHER" id="PTHR31315:SF1">
    <property type="entry name" value="PROTEIN SIP5"/>
    <property type="match status" value="1"/>
</dbReference>
<keyword evidence="4" id="KW-1185">Reference proteome</keyword>
<gene>
    <name evidence="3" type="ORF">A4U43_C05F18050</name>
</gene>
<evidence type="ECO:0000313" key="4">
    <source>
        <dbReference type="Proteomes" id="UP000243459"/>
    </source>
</evidence>
<dbReference type="GO" id="GO:0046620">
    <property type="term" value="P:regulation of organ growth"/>
    <property type="evidence" value="ECO:0007669"/>
    <property type="project" value="EnsemblPlants"/>
</dbReference>
<dbReference type="AlphaFoldDB" id="A0A5P1ESJ8"/>
<dbReference type="Gramene" id="ONK68982">
    <property type="protein sequence ID" value="ONK68982"/>
    <property type="gene ID" value="A4U43_C05F18050"/>
</dbReference>
<name>A0A5P1ESJ8_ASPOF</name>
<evidence type="ECO:0000256" key="1">
    <source>
        <dbReference type="SAM" id="Coils"/>
    </source>
</evidence>
<keyword evidence="1" id="KW-0175">Coiled coil</keyword>
<dbReference type="Proteomes" id="UP000243459">
    <property type="component" value="Chromosome 5"/>
</dbReference>
<dbReference type="EMBL" id="CM007385">
    <property type="protein sequence ID" value="ONK68982.1"/>
    <property type="molecule type" value="Genomic_DNA"/>
</dbReference>
<dbReference type="GO" id="GO:0005737">
    <property type="term" value="C:cytoplasm"/>
    <property type="evidence" value="ECO:0007669"/>
    <property type="project" value="TreeGrafter"/>
</dbReference>
<sequence length="313" mass="34482">MKPPHSTRPTQCPFCKTSNYAVEYRGVRTKEEKGIEQVEEQKVIEAQIRMRQQELQDAEERMQKKHDLSSSSRIINVGEVEYQDVANSAVPSFRYSGQGNEIAPFEGSFSAPESRQSSHIRQSREDNFDLDLDDIMVMEAVWLSIQEGGGSRNPMEASPSGGLACTVAALAERQHMGEDSSNTAESSNPVFDHTLQHSTTLTSREERSIRKYPSKRWIEVSPESGRAVTGEEESEWSVEDHGSEIAEAGTSYAGSEVAAVEIAGPSTSVSDDGANMTSAHLIPESFEEQMMLAMAVSLAEVRARSSPQGVTWM</sequence>
<evidence type="ECO:0000256" key="2">
    <source>
        <dbReference type="SAM" id="MobiDB-lite"/>
    </source>
</evidence>
<feature type="region of interest" description="Disordered" evidence="2">
    <location>
        <begin position="104"/>
        <end position="125"/>
    </location>
</feature>
<evidence type="ECO:0000313" key="3">
    <source>
        <dbReference type="EMBL" id="ONK68982.1"/>
    </source>
</evidence>
<dbReference type="OMA" id="KQMRGNN"/>
<feature type="coiled-coil region" evidence="1">
    <location>
        <begin position="41"/>
        <end position="68"/>
    </location>
</feature>
<proteinExistence type="predicted"/>